<accession>Q0H2E2</accession>
<dbReference type="AlphaFoldDB" id="Q0H2E2"/>
<gene>
    <name evidence="2" type="primary">nd6</name>
</gene>
<dbReference type="EMBL" id="AH015389">
    <property type="protein sequence ID" value="ABB96392.1"/>
    <property type="molecule type" value="Genomic_DNA"/>
</dbReference>
<feature type="transmembrane region" description="Helical" evidence="1">
    <location>
        <begin position="6"/>
        <end position="28"/>
    </location>
</feature>
<protein>
    <submittedName>
        <fullName evidence="2">NADH dehydrogenase subunit 6</fullName>
    </submittedName>
</protein>
<keyword evidence="1" id="KW-0812">Transmembrane</keyword>
<evidence type="ECO:0000256" key="1">
    <source>
        <dbReference type="SAM" id="Phobius"/>
    </source>
</evidence>
<proteinExistence type="predicted"/>
<feature type="transmembrane region" description="Helical" evidence="1">
    <location>
        <begin position="100"/>
        <end position="119"/>
    </location>
</feature>
<feature type="transmembrane region" description="Helical" evidence="1">
    <location>
        <begin position="153"/>
        <end position="173"/>
    </location>
</feature>
<evidence type="ECO:0000313" key="2">
    <source>
        <dbReference type="EMBL" id="ABB96392.1"/>
    </source>
</evidence>
<keyword evidence="1" id="KW-0472">Membrane</keyword>
<name>Q0H2E2_9HYME</name>
<keyword evidence="1" id="KW-1133">Transmembrane helix</keyword>
<sequence>MYTQMYLYFLMNFSNLNYWMLIITCNLYPLINMNLYTHPLKLNLLLIIYTSLICLNLFNNMSSSILLYLIFLIMVGGLFILFLYFTSLCPNNFMSYKHNLIYLIMITPMYLFMSINLFTPNSLINSPTNESINFNNLIINLKLNNSYYIFMPIYFKISLFMISILFICMIFIIKTININKSTMYIRSFIN</sequence>
<feature type="transmembrane region" description="Helical" evidence="1">
    <location>
        <begin position="65"/>
        <end position="88"/>
    </location>
</feature>
<keyword evidence="2" id="KW-0496">Mitochondrion</keyword>
<geneLocation type="mitochondrion" evidence="2"/>
<organism evidence="2">
    <name type="scientific">Primeuchroeus sp. M48</name>
    <dbReference type="NCBI Taxonomy" id="161217"/>
    <lineage>
        <taxon>Eukaryota</taxon>
        <taxon>Metazoa</taxon>
        <taxon>Ecdysozoa</taxon>
        <taxon>Arthropoda</taxon>
        <taxon>Hexapoda</taxon>
        <taxon>Insecta</taxon>
        <taxon>Pterygota</taxon>
        <taxon>Neoptera</taxon>
        <taxon>Endopterygota</taxon>
        <taxon>Hymenoptera</taxon>
        <taxon>Apocrita</taxon>
        <taxon>Aculeata</taxon>
        <taxon>Chrysidoidea</taxon>
        <taxon>Chrysididae</taxon>
        <taxon>Chrysidinae</taxon>
        <taxon>Chrysidini</taxon>
        <taxon>Primeuchroeus</taxon>
    </lineage>
</organism>
<reference evidence="2" key="1">
    <citation type="journal article" date="2006" name="Genome">
        <title>Mitochondrial genomes of Vanhornia eucnemidarum (Apocrita: Vanhorniidae) and Primeuchroeus spp. (Aculeata: Chrysididae): Evidence of rearranged mitochondrial genomes within the Apocrita (Insecta: Hymenoptera).</title>
        <authorList>
            <person name="Castro L.R."/>
            <person name="Ruberu K."/>
            <person name="Dowton M."/>
        </authorList>
    </citation>
    <scope>NUCLEOTIDE SEQUENCE</scope>
</reference>